<reference evidence="2 3" key="1">
    <citation type="submission" date="2019-02" db="EMBL/GenBank/DDBJ databases">
        <title>Deep-cultivation of Planctomycetes and their phenomic and genomic characterization uncovers novel biology.</title>
        <authorList>
            <person name="Wiegand S."/>
            <person name="Jogler M."/>
            <person name="Boedeker C."/>
            <person name="Pinto D."/>
            <person name="Vollmers J."/>
            <person name="Rivas-Marin E."/>
            <person name="Kohn T."/>
            <person name="Peeters S.H."/>
            <person name="Heuer A."/>
            <person name="Rast P."/>
            <person name="Oberbeckmann S."/>
            <person name="Bunk B."/>
            <person name="Jeske O."/>
            <person name="Meyerdierks A."/>
            <person name="Storesund J.E."/>
            <person name="Kallscheuer N."/>
            <person name="Luecker S."/>
            <person name="Lage O.M."/>
            <person name="Pohl T."/>
            <person name="Merkel B.J."/>
            <person name="Hornburger P."/>
            <person name="Mueller R.-W."/>
            <person name="Bruemmer F."/>
            <person name="Labrenz M."/>
            <person name="Spormann A.M."/>
            <person name="Op den Camp H."/>
            <person name="Overmann J."/>
            <person name="Amann R."/>
            <person name="Jetten M.S.M."/>
            <person name="Mascher T."/>
            <person name="Medema M.H."/>
            <person name="Devos D.P."/>
            <person name="Kaster A.-K."/>
            <person name="Ovreas L."/>
            <person name="Rohde M."/>
            <person name="Galperin M.Y."/>
            <person name="Jogler C."/>
        </authorList>
    </citation>
    <scope>NUCLEOTIDE SEQUENCE [LARGE SCALE GENOMIC DNA]</scope>
    <source>
        <strain evidence="2 3">Pla163</strain>
    </source>
</reference>
<protein>
    <submittedName>
        <fullName evidence="2">FemAB family protein</fullName>
    </submittedName>
</protein>
<dbReference type="Gene3D" id="3.40.630.30">
    <property type="match status" value="1"/>
</dbReference>
<accession>A0A518D0E6</accession>
<dbReference type="Pfam" id="PF13480">
    <property type="entry name" value="Acetyltransf_6"/>
    <property type="match status" value="1"/>
</dbReference>
<evidence type="ECO:0000313" key="3">
    <source>
        <dbReference type="Proteomes" id="UP000319342"/>
    </source>
</evidence>
<sequence length="349" mass="38991">MSAGFEIRRLGPEHDEARDAFVAAAPSGTMFHASTWQRVVTDVLSAVPRGLGAFAGDELVGVLPLMRVRSLPFGRNWVSVPYSVYGGPLANDEAITRALVVEAERGARADGVKRLELRTIVAPPGTEDWARSELYSTFVRDLPDTPEGVLAQMPKKSRAEARKARTKHGLELAEGPWYVEDLYRLFLENKRALGSPALPPRLFRHLLAAFGEHVFVHLVHKDRTPVSAVMSFADGDTLIAYYSGTAPGADRELSASNFMYMALQEWAVEHGFRRFDFCRSRGDSGAYRFKVHQGFEPTQMHYSYRLIGSQELPKLTPSNPRTKLLRDTWSKLPRFVVEGISPTLSRYLA</sequence>
<dbReference type="InterPro" id="IPR038740">
    <property type="entry name" value="BioF2-like_GNAT_dom"/>
</dbReference>
<evidence type="ECO:0000259" key="1">
    <source>
        <dbReference type="Pfam" id="PF13480"/>
    </source>
</evidence>
<dbReference type="InterPro" id="IPR050644">
    <property type="entry name" value="PG_Glycine_Bridge_Synth"/>
</dbReference>
<evidence type="ECO:0000313" key="2">
    <source>
        <dbReference type="EMBL" id="QDU84933.1"/>
    </source>
</evidence>
<dbReference type="SUPFAM" id="SSF55729">
    <property type="entry name" value="Acyl-CoA N-acyltransferases (Nat)"/>
    <property type="match status" value="2"/>
</dbReference>
<keyword evidence="3" id="KW-1185">Reference proteome</keyword>
<dbReference type="EMBL" id="CP036290">
    <property type="protein sequence ID" value="QDU84933.1"/>
    <property type="molecule type" value="Genomic_DNA"/>
</dbReference>
<organism evidence="2 3">
    <name type="scientific">Rohdeia mirabilis</name>
    <dbReference type="NCBI Taxonomy" id="2528008"/>
    <lineage>
        <taxon>Bacteria</taxon>
        <taxon>Pseudomonadati</taxon>
        <taxon>Planctomycetota</taxon>
        <taxon>Planctomycetia</taxon>
        <taxon>Planctomycetia incertae sedis</taxon>
        <taxon>Rohdeia</taxon>
    </lineage>
</organism>
<dbReference type="InterPro" id="IPR017469">
    <property type="entry name" value="PEP-CTERM_FemAB-rel"/>
</dbReference>
<gene>
    <name evidence="2" type="ORF">Pla163_20530</name>
</gene>
<proteinExistence type="predicted"/>
<dbReference type="InterPro" id="IPR016181">
    <property type="entry name" value="Acyl_CoA_acyltransferase"/>
</dbReference>
<dbReference type="RefSeq" id="WP_145187345.1">
    <property type="nucleotide sequence ID" value="NZ_CP036290.1"/>
</dbReference>
<dbReference type="AlphaFoldDB" id="A0A518D0E6"/>
<dbReference type="NCBIfam" id="TIGR03019">
    <property type="entry name" value="pepcterm_femAB"/>
    <property type="match status" value="1"/>
</dbReference>
<dbReference type="PANTHER" id="PTHR36174:SF1">
    <property type="entry name" value="LIPID II:GLYCINE GLYCYLTRANSFERASE"/>
    <property type="match status" value="1"/>
</dbReference>
<dbReference type="Proteomes" id="UP000319342">
    <property type="component" value="Chromosome"/>
</dbReference>
<dbReference type="PANTHER" id="PTHR36174">
    <property type="entry name" value="LIPID II:GLYCINE GLYCYLTRANSFERASE"/>
    <property type="match status" value="1"/>
</dbReference>
<dbReference type="OrthoDB" id="9773932at2"/>
<name>A0A518D0E6_9BACT</name>
<feature type="domain" description="BioF2-like acetyltransferase" evidence="1">
    <location>
        <begin position="155"/>
        <end position="290"/>
    </location>
</feature>